<dbReference type="InterPro" id="IPR015376">
    <property type="entry name" value="Znr_NADH_PPase"/>
</dbReference>
<proteinExistence type="predicted"/>
<feature type="region of interest" description="Disordered" evidence="7">
    <location>
        <begin position="81"/>
        <end position="105"/>
    </location>
</feature>
<dbReference type="GO" id="GO:0006742">
    <property type="term" value="P:NADP+ catabolic process"/>
    <property type="evidence" value="ECO:0007669"/>
    <property type="project" value="TreeGrafter"/>
</dbReference>
<evidence type="ECO:0000256" key="4">
    <source>
        <dbReference type="ARBA" id="ARBA00022801"/>
    </source>
</evidence>
<reference evidence="9" key="1">
    <citation type="journal article" date="2014" name="Int. J. Syst. Evol. Microbiol.">
        <title>Complete genome sequence of Corynebacterium casei LMG S-19264T (=DSM 44701T), isolated from a smear-ripened cheese.</title>
        <authorList>
            <consortium name="US DOE Joint Genome Institute (JGI-PGF)"/>
            <person name="Walter F."/>
            <person name="Albersmeier A."/>
            <person name="Kalinowski J."/>
            <person name="Ruckert C."/>
        </authorList>
    </citation>
    <scope>NUCLEOTIDE SEQUENCE</scope>
    <source>
        <strain evidence="9">JCM 4518</strain>
    </source>
</reference>
<sequence length="326" mass="34021">MPDAPPGPAGRYDGLAYNDPPRGGSRYASEGPSAPTADALLVPLHRDRCLTRGGQPLLPAASPGGRAVLAAAHQLVLLSADRSGTGDRSGTDGEDGTDGGAGGEVWGADLSHLPEETAARLAQDAEPIGVRGLFGTLPGARAGLLARASGLLHWHRTQRYCGTCGAATRSRPDGSYRECTGPGCGKELYPRLEPAVIVLVEAPGPDPACLLARHRGAGPDHYSLVAGFVEVGDSLEGAVRRELAEEAGVTVDRVVYQASQAWPFPAGLMVGFRAVARTRDTAVDHDELLEARWFSRAEVRRRALEGPGLGPADSIGHALLTAWLAE</sequence>
<keyword evidence="5" id="KW-0460">Magnesium</keyword>
<dbReference type="Pfam" id="PF09297">
    <property type="entry name" value="Zn_ribbon_NUD"/>
    <property type="match status" value="1"/>
</dbReference>
<organism evidence="9 10">
    <name type="scientific">Streptomyces termitum</name>
    <dbReference type="NCBI Taxonomy" id="67368"/>
    <lineage>
        <taxon>Bacteria</taxon>
        <taxon>Bacillati</taxon>
        <taxon>Actinomycetota</taxon>
        <taxon>Actinomycetes</taxon>
        <taxon>Kitasatosporales</taxon>
        <taxon>Streptomycetaceae</taxon>
        <taxon>Streptomyces</taxon>
    </lineage>
</organism>
<dbReference type="Pfam" id="PF00293">
    <property type="entry name" value="NUDIX"/>
    <property type="match status" value="1"/>
</dbReference>
<dbReference type="RefSeq" id="WP_189980657.1">
    <property type="nucleotide sequence ID" value="NZ_BMUL01000013.1"/>
</dbReference>
<dbReference type="CDD" id="cd03429">
    <property type="entry name" value="NUDIX_NADH_pyrophosphatase_Nudt13"/>
    <property type="match status" value="1"/>
</dbReference>
<name>A0A918T619_9ACTN</name>
<gene>
    <name evidence="9" type="ORF">GCM10010305_47080</name>
</gene>
<dbReference type="InterPro" id="IPR050241">
    <property type="entry name" value="NAD-cap_RNA_hydrolase_NudC"/>
</dbReference>
<evidence type="ECO:0000256" key="5">
    <source>
        <dbReference type="ARBA" id="ARBA00022842"/>
    </source>
</evidence>
<dbReference type="Gene3D" id="3.90.79.20">
    <property type="match status" value="1"/>
</dbReference>
<evidence type="ECO:0000313" key="10">
    <source>
        <dbReference type="Proteomes" id="UP000644020"/>
    </source>
</evidence>
<dbReference type="NCBIfam" id="NF001299">
    <property type="entry name" value="PRK00241.1"/>
    <property type="match status" value="1"/>
</dbReference>
<dbReference type="InterPro" id="IPR000086">
    <property type="entry name" value="NUDIX_hydrolase_dom"/>
</dbReference>
<dbReference type="SUPFAM" id="SSF55811">
    <property type="entry name" value="Nudix"/>
    <property type="match status" value="1"/>
</dbReference>
<comment type="caution">
    <text evidence="9">The sequence shown here is derived from an EMBL/GenBank/DDBJ whole genome shotgun (WGS) entry which is preliminary data.</text>
</comment>
<dbReference type="EC" id="3.6.1.22" evidence="2"/>
<reference evidence="9" key="2">
    <citation type="submission" date="2020-09" db="EMBL/GenBank/DDBJ databases">
        <authorList>
            <person name="Sun Q."/>
            <person name="Ohkuma M."/>
        </authorList>
    </citation>
    <scope>NUCLEOTIDE SEQUENCE</scope>
    <source>
        <strain evidence="9">JCM 4518</strain>
    </source>
</reference>
<evidence type="ECO:0000256" key="6">
    <source>
        <dbReference type="ARBA" id="ARBA00023027"/>
    </source>
</evidence>
<evidence type="ECO:0000256" key="2">
    <source>
        <dbReference type="ARBA" id="ARBA00012381"/>
    </source>
</evidence>
<dbReference type="GO" id="GO:0019677">
    <property type="term" value="P:NAD+ catabolic process"/>
    <property type="evidence" value="ECO:0007669"/>
    <property type="project" value="TreeGrafter"/>
</dbReference>
<evidence type="ECO:0000259" key="8">
    <source>
        <dbReference type="PROSITE" id="PS51462"/>
    </source>
</evidence>
<comment type="cofactor">
    <cofactor evidence="1">
        <name>Mg(2+)</name>
        <dbReference type="ChEBI" id="CHEBI:18420"/>
    </cofactor>
</comment>
<dbReference type="Proteomes" id="UP000644020">
    <property type="component" value="Unassembled WGS sequence"/>
</dbReference>
<dbReference type="AlphaFoldDB" id="A0A918T619"/>
<keyword evidence="4" id="KW-0378">Hydrolase</keyword>
<accession>A0A918T619</accession>
<dbReference type="PANTHER" id="PTHR42904">
    <property type="entry name" value="NUDIX HYDROLASE, NUDC SUBFAMILY"/>
    <property type="match status" value="1"/>
</dbReference>
<dbReference type="PANTHER" id="PTHR42904:SF8">
    <property type="entry name" value="NAD(+) DIPHOSPHATASE"/>
    <property type="match status" value="1"/>
</dbReference>
<evidence type="ECO:0000313" key="9">
    <source>
        <dbReference type="EMBL" id="GHA98213.1"/>
    </source>
</evidence>
<evidence type="ECO:0000256" key="1">
    <source>
        <dbReference type="ARBA" id="ARBA00001946"/>
    </source>
</evidence>
<dbReference type="GO" id="GO:0046872">
    <property type="term" value="F:metal ion binding"/>
    <property type="evidence" value="ECO:0007669"/>
    <property type="project" value="UniProtKB-KW"/>
</dbReference>
<evidence type="ECO:0000256" key="3">
    <source>
        <dbReference type="ARBA" id="ARBA00022723"/>
    </source>
</evidence>
<keyword evidence="6" id="KW-0520">NAD</keyword>
<protein>
    <recommendedName>
        <fullName evidence="2">NAD(+) diphosphatase</fullName>
        <ecNumber evidence="2">3.6.1.22</ecNumber>
    </recommendedName>
</protein>
<keyword evidence="10" id="KW-1185">Reference proteome</keyword>
<dbReference type="GO" id="GO:0035529">
    <property type="term" value="F:NADH pyrophosphatase activity"/>
    <property type="evidence" value="ECO:0007669"/>
    <property type="project" value="TreeGrafter"/>
</dbReference>
<dbReference type="InterPro" id="IPR015797">
    <property type="entry name" value="NUDIX_hydrolase-like_dom_sf"/>
</dbReference>
<feature type="region of interest" description="Disordered" evidence="7">
    <location>
        <begin position="1"/>
        <end position="35"/>
    </location>
</feature>
<dbReference type="PROSITE" id="PS51462">
    <property type="entry name" value="NUDIX"/>
    <property type="match status" value="1"/>
</dbReference>
<dbReference type="Gene3D" id="3.90.79.10">
    <property type="entry name" value="Nucleoside Triphosphate Pyrophosphohydrolase"/>
    <property type="match status" value="1"/>
</dbReference>
<dbReference type="InterPro" id="IPR049734">
    <property type="entry name" value="NudC-like_C"/>
</dbReference>
<feature type="domain" description="Nudix hydrolase" evidence="8">
    <location>
        <begin position="191"/>
        <end position="326"/>
    </location>
</feature>
<evidence type="ECO:0000256" key="7">
    <source>
        <dbReference type="SAM" id="MobiDB-lite"/>
    </source>
</evidence>
<keyword evidence="3" id="KW-0479">Metal-binding</keyword>
<dbReference type="GO" id="GO:0005829">
    <property type="term" value="C:cytosol"/>
    <property type="evidence" value="ECO:0007669"/>
    <property type="project" value="TreeGrafter"/>
</dbReference>
<dbReference type="EMBL" id="BMUL01000013">
    <property type="protein sequence ID" value="GHA98213.1"/>
    <property type="molecule type" value="Genomic_DNA"/>
</dbReference>